<organism evidence="1 2">
    <name type="scientific">[Clostridium] leptum DSM 753</name>
    <dbReference type="NCBI Taxonomy" id="428125"/>
    <lineage>
        <taxon>Bacteria</taxon>
        <taxon>Bacillati</taxon>
        <taxon>Bacillota</taxon>
        <taxon>Clostridia</taxon>
        <taxon>Eubacteriales</taxon>
        <taxon>Oscillospiraceae</taxon>
        <taxon>Oscillospiraceae incertae sedis</taxon>
    </lineage>
</organism>
<proteinExistence type="predicted"/>
<evidence type="ECO:0000313" key="2">
    <source>
        <dbReference type="Proteomes" id="UP000220611"/>
    </source>
</evidence>
<protein>
    <submittedName>
        <fullName evidence="1">Uncharacterized protein</fullName>
    </submittedName>
</protein>
<comment type="caution">
    <text evidence="1">The sequence shown here is derived from an EMBL/GenBank/DDBJ whole genome shotgun (WGS) entry which is preliminary data.</text>
</comment>
<dbReference type="Proteomes" id="UP000220611">
    <property type="component" value="Unassembled WGS sequence"/>
</dbReference>
<name>A0A855A6P3_9FIRM</name>
<gene>
    <name evidence="1" type="ORF">CH238_05910</name>
</gene>
<accession>A0A855A6P3</accession>
<dbReference type="EMBL" id="NOXF01000003">
    <property type="protein sequence ID" value="PEQ24976.1"/>
    <property type="molecule type" value="Genomic_DNA"/>
</dbReference>
<dbReference type="AlphaFoldDB" id="A0A855A6P3"/>
<reference evidence="1 2" key="1">
    <citation type="submission" date="2017-07" db="EMBL/GenBank/DDBJ databases">
        <title>Prevalence of linear plasmids in Cutibacterium (Propionibacterium) acnes isolates obtained from prostatic tissue.</title>
        <authorList>
            <person name="Davidsson S."/>
            <person name="Carlsson J."/>
            <person name="Molling P."/>
            <person name="Andren O."/>
            <person name="Andersson S.-O."/>
            <person name="Brzuszkiewicz E."/>
            <person name="Poehlein A."/>
            <person name="Al-Zeer M."/>
            <person name="Brinkmann V."/>
            <person name="Scavenius C."/>
            <person name="Nazipi S."/>
            <person name="Soderquist B."/>
            <person name="Bruggemann H."/>
        </authorList>
    </citation>
    <scope>NUCLEOTIDE SEQUENCE [LARGE SCALE GENOMIC DNA]</scope>
    <source>
        <strain evidence="1 2">DSM 753</strain>
    </source>
</reference>
<keyword evidence="2" id="KW-1185">Reference proteome</keyword>
<evidence type="ECO:0000313" key="1">
    <source>
        <dbReference type="EMBL" id="PEQ24976.1"/>
    </source>
</evidence>
<sequence>MPWRFTSWRCKPVPTGACQVQKRVRTSAAAMAKKSPAPEVRTFSDFRYQSGQPLKSHMNQGKAALCRPAACRDAFSISPFTQNAPPGCAGGFPNNNEYGGKIL</sequence>